<keyword evidence="1" id="KW-0472">Membrane</keyword>
<name>I3E5S0_BACMT</name>
<sequence>MQNLNLILIILFILFSFILHLLGLMKLISVFITGPILFFSLFLFVYYLNNRNRFKGFKN</sequence>
<dbReference type="AlphaFoldDB" id="I3E5S0"/>
<dbReference type="STRING" id="997296.PB1_02840"/>
<feature type="transmembrane region" description="Helical" evidence="1">
    <location>
        <begin position="28"/>
        <end position="48"/>
    </location>
</feature>
<comment type="caution">
    <text evidence="2">The sequence shown here is derived from an EMBL/GenBank/DDBJ whole genome shotgun (WGS) entry which is preliminary data.</text>
</comment>
<gene>
    <name evidence="2" type="ORF">PB1_02840</name>
</gene>
<dbReference type="EMBL" id="AFEU01000001">
    <property type="protein sequence ID" value="EIJ81841.1"/>
    <property type="molecule type" value="Genomic_DNA"/>
</dbReference>
<feature type="transmembrane region" description="Helical" evidence="1">
    <location>
        <begin position="5"/>
        <end position="22"/>
    </location>
</feature>
<protein>
    <submittedName>
        <fullName evidence="2">Uncharacterized protein</fullName>
    </submittedName>
</protein>
<keyword evidence="1" id="KW-1133">Transmembrane helix</keyword>
<keyword evidence="1" id="KW-0812">Transmembrane</keyword>
<reference evidence="2 3" key="1">
    <citation type="journal article" date="2012" name="Appl. Environ. Microbiol.">
        <title>Genome Sequence of Thermotolerant Bacillus methanolicus: Features and Regulation Related to Methylotrophy and Production of L-Lysine and L-Glutamate from Methanol.</title>
        <authorList>
            <person name="Heggeset T.M."/>
            <person name="Krog A."/>
            <person name="Balzer S."/>
            <person name="Wentzel A."/>
            <person name="Ellingsen T.E."/>
            <person name="Brautaset T."/>
        </authorList>
    </citation>
    <scope>NUCLEOTIDE SEQUENCE [LARGE SCALE GENOMIC DNA]</scope>
    <source>
        <strain evidence="2 3">PB1</strain>
    </source>
</reference>
<keyword evidence="3" id="KW-1185">Reference proteome</keyword>
<evidence type="ECO:0000313" key="2">
    <source>
        <dbReference type="EMBL" id="EIJ81841.1"/>
    </source>
</evidence>
<dbReference type="Proteomes" id="UP000010523">
    <property type="component" value="Unassembled WGS sequence"/>
</dbReference>
<evidence type="ECO:0000313" key="3">
    <source>
        <dbReference type="Proteomes" id="UP000010523"/>
    </source>
</evidence>
<accession>I3E5S0</accession>
<evidence type="ECO:0000256" key="1">
    <source>
        <dbReference type="SAM" id="Phobius"/>
    </source>
</evidence>
<proteinExistence type="predicted"/>
<organism evidence="2 3">
    <name type="scientific">Bacillus methanolicus PB1</name>
    <dbReference type="NCBI Taxonomy" id="997296"/>
    <lineage>
        <taxon>Bacteria</taxon>
        <taxon>Bacillati</taxon>
        <taxon>Bacillota</taxon>
        <taxon>Bacilli</taxon>
        <taxon>Bacillales</taxon>
        <taxon>Bacillaceae</taxon>
        <taxon>Bacillus</taxon>
    </lineage>
</organism>
<dbReference type="PATRIC" id="fig|997296.3.peg.630"/>